<evidence type="ECO:0000313" key="1">
    <source>
        <dbReference type="EMBL" id="OWF54186.1"/>
    </source>
</evidence>
<dbReference type="PANTHER" id="PTHR16128">
    <property type="entry name" value="FAD/NAD(P)-BINDING OXIDOREDUCTASE FAMILY PROTEIN"/>
    <property type="match status" value="1"/>
</dbReference>
<organism evidence="1 2">
    <name type="scientific">Mizuhopecten yessoensis</name>
    <name type="common">Japanese scallop</name>
    <name type="synonym">Patinopecten yessoensis</name>
    <dbReference type="NCBI Taxonomy" id="6573"/>
    <lineage>
        <taxon>Eukaryota</taxon>
        <taxon>Metazoa</taxon>
        <taxon>Spiralia</taxon>
        <taxon>Lophotrochozoa</taxon>
        <taxon>Mollusca</taxon>
        <taxon>Bivalvia</taxon>
        <taxon>Autobranchia</taxon>
        <taxon>Pteriomorphia</taxon>
        <taxon>Pectinida</taxon>
        <taxon>Pectinoidea</taxon>
        <taxon>Pectinidae</taxon>
        <taxon>Mizuhopecten</taxon>
    </lineage>
</organism>
<sequence>MATGPSVAVVGGGISGLVCAIRLAQLGIQNVTVFDTGKHAAGGRCSSRHVNIDGRLYTFDHSTQYFTVSDKRFCNVVSFLHAQGAVKEWKGPIGHLKDGRFLPTKSLTQAFVGVEGMSSISSCLASRVNLKRPVWIGNVAWEEASKKWKVDRFGFYDYLVIAHNGKCADRLMSSAGVPNVHRLLQVRFTPRLDIKDKRMQLSSLWMLMVAFPKSLSLPYEGAHVEDKELSWVANNTAKLSRDKMSVMECWTLFSTKEYASANKVPQENIPPRKEKQVTDELLAAFARVTGLGSKLPSPRYTKVQLWGAAVPLNTLNTKEECVFDGQHNVGICGDWLVSPCLQGAAISGLRLAEFIQSHSSGANRTASSLQLDFTAADNHAIGSFPTDSSIIFKPKKT</sequence>
<protein>
    <recommendedName>
        <fullName evidence="3">Renalase</fullName>
    </recommendedName>
</protein>
<dbReference type="Gene3D" id="3.50.50.60">
    <property type="entry name" value="FAD/NAD(P)-binding domain"/>
    <property type="match status" value="1"/>
</dbReference>
<comment type="caution">
    <text evidence="1">The sequence shown here is derived from an EMBL/GenBank/DDBJ whole genome shotgun (WGS) entry which is preliminary data.</text>
</comment>
<dbReference type="EMBL" id="NEDP02001154">
    <property type="protein sequence ID" value="OWF54186.1"/>
    <property type="molecule type" value="Genomic_DNA"/>
</dbReference>
<dbReference type="AlphaFoldDB" id="A0A210QZL7"/>
<dbReference type="InterPro" id="IPR036188">
    <property type="entry name" value="FAD/NAD-bd_sf"/>
</dbReference>
<dbReference type="Pfam" id="PF13450">
    <property type="entry name" value="NAD_binding_8"/>
    <property type="match status" value="1"/>
</dbReference>
<accession>A0A210QZL7</accession>
<reference evidence="1 2" key="1">
    <citation type="journal article" date="2017" name="Nat. Ecol. Evol.">
        <title>Scallop genome provides insights into evolution of bilaterian karyotype and development.</title>
        <authorList>
            <person name="Wang S."/>
            <person name="Zhang J."/>
            <person name="Jiao W."/>
            <person name="Li J."/>
            <person name="Xun X."/>
            <person name="Sun Y."/>
            <person name="Guo X."/>
            <person name="Huan P."/>
            <person name="Dong B."/>
            <person name="Zhang L."/>
            <person name="Hu X."/>
            <person name="Sun X."/>
            <person name="Wang J."/>
            <person name="Zhao C."/>
            <person name="Wang Y."/>
            <person name="Wang D."/>
            <person name="Huang X."/>
            <person name="Wang R."/>
            <person name="Lv J."/>
            <person name="Li Y."/>
            <person name="Zhang Z."/>
            <person name="Liu B."/>
            <person name="Lu W."/>
            <person name="Hui Y."/>
            <person name="Liang J."/>
            <person name="Zhou Z."/>
            <person name="Hou R."/>
            <person name="Li X."/>
            <person name="Liu Y."/>
            <person name="Li H."/>
            <person name="Ning X."/>
            <person name="Lin Y."/>
            <person name="Zhao L."/>
            <person name="Xing Q."/>
            <person name="Dou J."/>
            <person name="Li Y."/>
            <person name="Mao J."/>
            <person name="Guo H."/>
            <person name="Dou H."/>
            <person name="Li T."/>
            <person name="Mu C."/>
            <person name="Jiang W."/>
            <person name="Fu Q."/>
            <person name="Fu X."/>
            <person name="Miao Y."/>
            <person name="Liu J."/>
            <person name="Yu Q."/>
            <person name="Li R."/>
            <person name="Liao H."/>
            <person name="Li X."/>
            <person name="Kong Y."/>
            <person name="Jiang Z."/>
            <person name="Chourrout D."/>
            <person name="Li R."/>
            <person name="Bao Z."/>
        </authorList>
    </citation>
    <scope>NUCLEOTIDE SEQUENCE [LARGE SCALE GENOMIC DNA]</scope>
    <source>
        <strain evidence="1 2">PY_sf001</strain>
    </source>
</reference>
<dbReference type="PANTHER" id="PTHR16128:SF5">
    <property type="entry name" value="FAD_NAD(P)-BINDING OXIDOREDUCTASE FAMILY PROTEIN"/>
    <property type="match status" value="1"/>
</dbReference>
<evidence type="ECO:0008006" key="3">
    <source>
        <dbReference type="Google" id="ProtNLM"/>
    </source>
</evidence>
<dbReference type="PRINTS" id="PR00411">
    <property type="entry name" value="PNDRDTASEI"/>
</dbReference>
<name>A0A210QZL7_MIZYE</name>
<dbReference type="OrthoDB" id="417877at2759"/>
<proteinExistence type="predicted"/>
<keyword evidence="2" id="KW-1185">Reference proteome</keyword>
<evidence type="ECO:0000313" key="2">
    <source>
        <dbReference type="Proteomes" id="UP000242188"/>
    </source>
</evidence>
<gene>
    <name evidence="1" type="ORF">KP79_PYT18930</name>
</gene>
<dbReference type="Proteomes" id="UP000242188">
    <property type="component" value="Unassembled WGS sequence"/>
</dbReference>
<dbReference type="Gene3D" id="3.90.660.10">
    <property type="match status" value="1"/>
</dbReference>
<dbReference type="SUPFAM" id="SSF51905">
    <property type="entry name" value="FAD/NAD(P)-binding domain"/>
    <property type="match status" value="1"/>
</dbReference>